<dbReference type="SMART" id="SM00724">
    <property type="entry name" value="TLC"/>
    <property type="match status" value="1"/>
</dbReference>
<dbReference type="GO" id="GO:0046513">
    <property type="term" value="P:ceramide biosynthetic process"/>
    <property type="evidence" value="ECO:0007669"/>
    <property type="project" value="InterPro"/>
</dbReference>
<sequence length="375" mass="43194">MNTAAAPPWLPLQLVPFFTLSYPTAPPAHPDSFPDSNYYAAGLLDGCYIVTAIAVMAILRDVTRLYVWEPFARWKLTRDLRNSKPNKLAHANGDGKANGAVNGNGHTAEYWITPAEKRKMNRSVMRFAEQGWSVMYYPFSWGLGVYVNRNFPTAVLNPINVWTGYPHTPLAGPVKFYYLLQTACYIHQMLVLNAEARRKDHWQMMAHHVITVALEIASYFYNYTRVGCLVLVLMDLCDGLLPLFGRVKDWDTMLIIHHEQLAKMLRYLGMSTLCDLAFVLFMTSWFFTRHVLFMLVIKATWEAWYVIPRVWDPSNGHFLTTKIYYAFFCMLVALQVIQLVWFTQICRVAYRVVSGKGAEDTRSDDEDDDDHKKDD</sequence>
<dbReference type="Pfam" id="PF03798">
    <property type="entry name" value="TRAM_LAG1_CLN8"/>
    <property type="match status" value="2"/>
</dbReference>
<evidence type="ECO:0000256" key="4">
    <source>
        <dbReference type="ARBA" id="ARBA00022989"/>
    </source>
</evidence>
<evidence type="ECO:0000313" key="10">
    <source>
        <dbReference type="Proteomes" id="UP000230002"/>
    </source>
</evidence>
<name>A0A2G8ST81_9APHY</name>
<feature type="transmembrane region" description="Helical" evidence="7">
    <location>
        <begin position="38"/>
        <end position="59"/>
    </location>
</feature>
<feature type="transmembrane region" description="Helical" evidence="7">
    <location>
        <begin position="267"/>
        <end position="287"/>
    </location>
</feature>
<protein>
    <recommendedName>
        <fullName evidence="8">TLC domain-containing protein</fullName>
    </recommendedName>
</protein>
<accession>A0A2G8ST81</accession>
<dbReference type="AlphaFoldDB" id="A0A2G8ST81"/>
<dbReference type="STRING" id="1077348.A0A2G8ST81"/>
<keyword evidence="5 6" id="KW-0472">Membrane</keyword>
<evidence type="ECO:0000256" key="2">
    <source>
        <dbReference type="ARBA" id="ARBA00009808"/>
    </source>
</evidence>
<feature type="domain" description="TLC" evidence="8">
    <location>
        <begin position="122"/>
        <end position="354"/>
    </location>
</feature>
<evidence type="ECO:0000259" key="8">
    <source>
        <dbReference type="PROSITE" id="PS50922"/>
    </source>
</evidence>
<keyword evidence="10" id="KW-1185">Reference proteome</keyword>
<keyword evidence="3 6" id="KW-0812">Transmembrane</keyword>
<comment type="subcellular location">
    <subcellularLocation>
        <location evidence="1">Membrane</location>
        <topology evidence="1">Multi-pass membrane protein</topology>
    </subcellularLocation>
</comment>
<evidence type="ECO:0000256" key="7">
    <source>
        <dbReference type="SAM" id="Phobius"/>
    </source>
</evidence>
<comment type="caution">
    <text evidence="9">The sequence shown here is derived from an EMBL/GenBank/DDBJ whole genome shotgun (WGS) entry which is preliminary data.</text>
</comment>
<evidence type="ECO:0000256" key="6">
    <source>
        <dbReference type="PROSITE-ProRule" id="PRU00205"/>
    </source>
</evidence>
<evidence type="ECO:0000256" key="5">
    <source>
        <dbReference type="ARBA" id="ARBA00023136"/>
    </source>
</evidence>
<dbReference type="Proteomes" id="UP000230002">
    <property type="component" value="Unassembled WGS sequence"/>
</dbReference>
<dbReference type="OrthoDB" id="537032at2759"/>
<feature type="transmembrane region" description="Helical" evidence="7">
    <location>
        <begin position="323"/>
        <end position="342"/>
    </location>
</feature>
<dbReference type="GO" id="GO:0016020">
    <property type="term" value="C:membrane"/>
    <property type="evidence" value="ECO:0007669"/>
    <property type="project" value="UniProtKB-SubCell"/>
</dbReference>
<evidence type="ECO:0000256" key="3">
    <source>
        <dbReference type="ARBA" id="ARBA00022692"/>
    </source>
</evidence>
<keyword evidence="4 7" id="KW-1133">Transmembrane helix</keyword>
<dbReference type="EMBL" id="AYKW01000001">
    <property type="protein sequence ID" value="PIL36964.1"/>
    <property type="molecule type" value="Genomic_DNA"/>
</dbReference>
<dbReference type="InterPro" id="IPR006634">
    <property type="entry name" value="TLC-dom"/>
</dbReference>
<comment type="similarity">
    <text evidence="2">Belongs to the sphingosine N-acyltransferase family.</text>
</comment>
<organism evidence="9 10">
    <name type="scientific">Ganoderma sinense ZZ0214-1</name>
    <dbReference type="NCBI Taxonomy" id="1077348"/>
    <lineage>
        <taxon>Eukaryota</taxon>
        <taxon>Fungi</taxon>
        <taxon>Dikarya</taxon>
        <taxon>Basidiomycota</taxon>
        <taxon>Agaricomycotina</taxon>
        <taxon>Agaricomycetes</taxon>
        <taxon>Polyporales</taxon>
        <taxon>Polyporaceae</taxon>
        <taxon>Ganoderma</taxon>
    </lineage>
</organism>
<dbReference type="PANTHER" id="PTHR12560">
    <property type="entry name" value="LONGEVITY ASSURANCE FACTOR 1 LAG1"/>
    <property type="match status" value="1"/>
</dbReference>
<dbReference type="PANTHER" id="PTHR12560:SF0">
    <property type="entry name" value="LD18904P"/>
    <property type="match status" value="1"/>
</dbReference>
<dbReference type="GO" id="GO:0050291">
    <property type="term" value="F:sphingosine N-acyltransferase activity"/>
    <property type="evidence" value="ECO:0007669"/>
    <property type="project" value="InterPro"/>
</dbReference>
<reference evidence="9 10" key="1">
    <citation type="journal article" date="2015" name="Sci. Rep.">
        <title>Chromosome-level genome map provides insights into diverse defense mechanisms in the medicinal fungus Ganoderma sinense.</title>
        <authorList>
            <person name="Zhu Y."/>
            <person name="Xu J."/>
            <person name="Sun C."/>
            <person name="Zhou S."/>
            <person name="Xu H."/>
            <person name="Nelson D.R."/>
            <person name="Qian J."/>
            <person name="Song J."/>
            <person name="Luo H."/>
            <person name="Xiang L."/>
            <person name="Li Y."/>
            <person name="Xu Z."/>
            <person name="Ji A."/>
            <person name="Wang L."/>
            <person name="Lu S."/>
            <person name="Hayward A."/>
            <person name="Sun W."/>
            <person name="Li X."/>
            <person name="Schwartz D.C."/>
            <person name="Wang Y."/>
            <person name="Chen S."/>
        </authorList>
    </citation>
    <scope>NUCLEOTIDE SEQUENCE [LARGE SCALE GENOMIC DNA]</scope>
    <source>
        <strain evidence="9 10">ZZ0214-1</strain>
    </source>
</reference>
<evidence type="ECO:0000313" key="9">
    <source>
        <dbReference type="EMBL" id="PIL36964.1"/>
    </source>
</evidence>
<proteinExistence type="inferred from homology"/>
<dbReference type="PROSITE" id="PS50922">
    <property type="entry name" value="TLC"/>
    <property type="match status" value="1"/>
</dbReference>
<gene>
    <name evidence="9" type="ORF">GSI_00656</name>
</gene>
<dbReference type="InterPro" id="IPR016439">
    <property type="entry name" value="Lag1/Lac1-like"/>
</dbReference>
<evidence type="ECO:0000256" key="1">
    <source>
        <dbReference type="ARBA" id="ARBA00004141"/>
    </source>
</evidence>